<evidence type="ECO:0000256" key="8">
    <source>
        <dbReference type="SAM" id="Phobius"/>
    </source>
</evidence>
<organism evidence="10 11">
    <name type="scientific">Vitreoscilla filiformis</name>
    <dbReference type="NCBI Taxonomy" id="63"/>
    <lineage>
        <taxon>Bacteria</taxon>
        <taxon>Pseudomonadati</taxon>
        <taxon>Pseudomonadota</taxon>
        <taxon>Betaproteobacteria</taxon>
        <taxon>Neisseriales</taxon>
        <taxon>Neisseriaceae</taxon>
        <taxon>Vitreoscilla</taxon>
    </lineage>
</organism>
<dbReference type="PANTHER" id="PTHR22911:SF137">
    <property type="entry name" value="SOLUTE CARRIER FAMILY 35 MEMBER G2-RELATED"/>
    <property type="match status" value="1"/>
</dbReference>
<dbReference type="SUPFAM" id="SSF103481">
    <property type="entry name" value="Multidrug resistance efflux transporter EmrE"/>
    <property type="match status" value="2"/>
</dbReference>
<keyword evidence="6 8" id="KW-1133">Transmembrane helix</keyword>
<evidence type="ECO:0000256" key="3">
    <source>
        <dbReference type="ARBA" id="ARBA00022448"/>
    </source>
</evidence>
<evidence type="ECO:0000313" key="10">
    <source>
        <dbReference type="EMBL" id="ASM78773.1"/>
    </source>
</evidence>
<evidence type="ECO:0000256" key="4">
    <source>
        <dbReference type="ARBA" id="ARBA00022475"/>
    </source>
</evidence>
<dbReference type="NCBIfam" id="TIGR00688">
    <property type="entry name" value="rarD"/>
    <property type="match status" value="1"/>
</dbReference>
<feature type="transmembrane region" description="Helical" evidence="8">
    <location>
        <begin position="206"/>
        <end position="226"/>
    </location>
</feature>
<keyword evidence="5 8" id="KW-0812">Transmembrane</keyword>
<feature type="transmembrane region" description="Helical" evidence="8">
    <location>
        <begin position="262"/>
        <end position="279"/>
    </location>
</feature>
<dbReference type="EMBL" id="CP022423">
    <property type="protein sequence ID" value="ASM78773.1"/>
    <property type="molecule type" value="Genomic_DNA"/>
</dbReference>
<accession>A0A221KIW9</accession>
<dbReference type="GO" id="GO:0005886">
    <property type="term" value="C:plasma membrane"/>
    <property type="evidence" value="ECO:0007669"/>
    <property type="project" value="UniProtKB-SubCell"/>
</dbReference>
<evidence type="ECO:0000256" key="1">
    <source>
        <dbReference type="ARBA" id="ARBA00004651"/>
    </source>
</evidence>
<evidence type="ECO:0000313" key="11">
    <source>
        <dbReference type="Proteomes" id="UP000199729"/>
    </source>
</evidence>
<keyword evidence="7 8" id="KW-0472">Membrane</keyword>
<evidence type="ECO:0000256" key="5">
    <source>
        <dbReference type="ARBA" id="ARBA00022692"/>
    </source>
</evidence>
<feature type="transmembrane region" description="Helical" evidence="8">
    <location>
        <begin position="147"/>
        <end position="162"/>
    </location>
</feature>
<dbReference type="InterPro" id="IPR037185">
    <property type="entry name" value="EmrE-like"/>
</dbReference>
<feature type="transmembrane region" description="Helical" evidence="8">
    <location>
        <begin position="99"/>
        <end position="116"/>
    </location>
</feature>
<dbReference type="KEGG" id="vff:VITFI_CDS2996"/>
<feature type="transmembrane region" description="Helical" evidence="8">
    <location>
        <begin position="123"/>
        <end position="141"/>
    </location>
</feature>
<dbReference type="PANTHER" id="PTHR22911">
    <property type="entry name" value="ACYL-MALONYL CONDENSING ENZYME-RELATED"/>
    <property type="match status" value="1"/>
</dbReference>
<evidence type="ECO:0000256" key="6">
    <source>
        <dbReference type="ARBA" id="ARBA00022989"/>
    </source>
</evidence>
<evidence type="ECO:0000259" key="9">
    <source>
        <dbReference type="Pfam" id="PF00892"/>
    </source>
</evidence>
<evidence type="ECO:0000256" key="7">
    <source>
        <dbReference type="ARBA" id="ARBA00023136"/>
    </source>
</evidence>
<feature type="transmembrane region" description="Helical" evidence="8">
    <location>
        <begin position="238"/>
        <end position="256"/>
    </location>
</feature>
<name>A0A221KIW9_VITFI</name>
<feature type="transmembrane region" description="Helical" evidence="8">
    <location>
        <begin position="174"/>
        <end position="194"/>
    </location>
</feature>
<feature type="transmembrane region" description="Helical" evidence="8">
    <location>
        <begin position="5"/>
        <end position="22"/>
    </location>
</feature>
<sequence>MHSGLLSAALAYVIWGLFPLYFHQLRDVNALEVVLHRSLWSLLFMLALLALKHRWQALTQALRQPRTLAVFAASALLLSGNWLIYVWAVHSHRVIEASLGYFINPLFNVLLGVLVLHERPRPVQWLALGLAALGVVGMAWVSGAAPWVSLALALTFGLYGLLKKLAPLGAQDGLALETLILAPLVIPALAWFASYGGDTAHATPATWLWLLAAGPLTAVPLLLFAYGAQRITLSTLGLLQYLGPTLQFAIGLWVFHEPMQPARLAGFGVIWLALLVYSGESLWFAARRSGTTAAP</sequence>
<feature type="transmembrane region" description="Helical" evidence="8">
    <location>
        <begin position="34"/>
        <end position="55"/>
    </location>
</feature>
<keyword evidence="11" id="KW-1185">Reference proteome</keyword>
<comment type="subcellular location">
    <subcellularLocation>
        <location evidence="1">Cell membrane</location>
        <topology evidence="1">Multi-pass membrane protein</topology>
    </subcellularLocation>
</comment>
<gene>
    <name evidence="10" type="ORF">VITFI_CDS2996</name>
</gene>
<feature type="domain" description="EamA" evidence="9">
    <location>
        <begin position="150"/>
        <end position="277"/>
    </location>
</feature>
<reference evidence="10 11" key="1">
    <citation type="submission" date="2017-07" db="EMBL/GenBank/DDBJ databases">
        <title>Complete Genome Sequence of the cosmetic ferment Vitreoscilla filiformis (ATCC15551).</title>
        <authorList>
            <person name="Contreras S."/>
            <person name="Sagory-Zalkind P."/>
            <person name="Blanquart H."/>
            <person name="Iltis A."/>
            <person name="Morand S.C."/>
        </authorList>
    </citation>
    <scope>NUCLEOTIDE SEQUENCE [LARGE SCALE GENOMIC DNA]</scope>
    <source>
        <strain evidence="10 11">ATCC 15551</strain>
    </source>
</reference>
<dbReference type="InterPro" id="IPR004626">
    <property type="entry name" value="RarD"/>
</dbReference>
<comment type="similarity">
    <text evidence="2">Belongs to the EamA transporter family.</text>
</comment>
<dbReference type="InterPro" id="IPR000620">
    <property type="entry name" value="EamA_dom"/>
</dbReference>
<dbReference type="AlphaFoldDB" id="A0A221KIW9"/>
<dbReference type="Pfam" id="PF00892">
    <property type="entry name" value="EamA"/>
    <property type="match status" value="2"/>
</dbReference>
<feature type="transmembrane region" description="Helical" evidence="8">
    <location>
        <begin position="67"/>
        <end position="87"/>
    </location>
</feature>
<feature type="domain" description="EamA" evidence="9">
    <location>
        <begin position="3"/>
        <end position="138"/>
    </location>
</feature>
<dbReference type="OrthoDB" id="369870at2"/>
<keyword evidence="3" id="KW-0813">Transport</keyword>
<dbReference type="Proteomes" id="UP000199729">
    <property type="component" value="Chromosome"/>
</dbReference>
<keyword evidence="4" id="KW-1003">Cell membrane</keyword>
<dbReference type="RefSeq" id="WP_089417651.1">
    <property type="nucleotide sequence ID" value="NZ_CP022423.1"/>
</dbReference>
<protein>
    <submittedName>
        <fullName evidence="10">Membrane protein</fullName>
    </submittedName>
</protein>
<evidence type="ECO:0000256" key="2">
    <source>
        <dbReference type="ARBA" id="ARBA00007362"/>
    </source>
</evidence>
<proteinExistence type="inferred from homology"/>